<evidence type="ECO:0000313" key="2">
    <source>
        <dbReference type="EMBL" id="MDO5974003.1"/>
    </source>
</evidence>
<dbReference type="EMBL" id="JAUOEL010000002">
    <property type="protein sequence ID" value="MDO5974003.1"/>
    <property type="molecule type" value="Genomic_DNA"/>
</dbReference>
<accession>A0ABT8WLL3</accession>
<name>A0ABT8WLL3_9FLAO</name>
<dbReference type="RefSeq" id="WP_303301143.1">
    <property type="nucleotide sequence ID" value="NZ_BAABDA010000051.1"/>
</dbReference>
<sequence length="43" mass="5127">MKIKYIFKPDEDDQNSNDDNDGRVRDNDNNWEDRSDTPDVVIK</sequence>
<gene>
    <name evidence="2" type="ORF">Q4Q40_07385</name>
</gene>
<organism evidence="2 3">
    <name type="scientific">Flavivirga jejuensis</name>
    <dbReference type="NCBI Taxonomy" id="870487"/>
    <lineage>
        <taxon>Bacteria</taxon>
        <taxon>Pseudomonadati</taxon>
        <taxon>Bacteroidota</taxon>
        <taxon>Flavobacteriia</taxon>
        <taxon>Flavobacteriales</taxon>
        <taxon>Flavobacteriaceae</taxon>
        <taxon>Flavivirga</taxon>
    </lineage>
</organism>
<reference evidence="2" key="1">
    <citation type="submission" date="2023-07" db="EMBL/GenBank/DDBJ databases">
        <title>Two novel species in the genus Flavivirga.</title>
        <authorList>
            <person name="Kwon K."/>
        </authorList>
    </citation>
    <scope>NUCLEOTIDE SEQUENCE</scope>
    <source>
        <strain evidence="2">KACC 14158</strain>
    </source>
</reference>
<keyword evidence="3" id="KW-1185">Reference proteome</keyword>
<evidence type="ECO:0000313" key="3">
    <source>
        <dbReference type="Proteomes" id="UP001176806"/>
    </source>
</evidence>
<dbReference type="Proteomes" id="UP001176806">
    <property type="component" value="Unassembled WGS sequence"/>
</dbReference>
<protein>
    <submittedName>
        <fullName evidence="2">Uncharacterized protein</fullName>
    </submittedName>
</protein>
<feature type="compositionally biased region" description="Basic and acidic residues" evidence="1">
    <location>
        <begin position="20"/>
        <end position="43"/>
    </location>
</feature>
<evidence type="ECO:0000256" key="1">
    <source>
        <dbReference type="SAM" id="MobiDB-lite"/>
    </source>
</evidence>
<proteinExistence type="predicted"/>
<feature type="region of interest" description="Disordered" evidence="1">
    <location>
        <begin position="1"/>
        <end position="43"/>
    </location>
</feature>
<feature type="compositionally biased region" description="Acidic residues" evidence="1">
    <location>
        <begin position="10"/>
        <end position="19"/>
    </location>
</feature>
<comment type="caution">
    <text evidence="2">The sequence shown here is derived from an EMBL/GenBank/DDBJ whole genome shotgun (WGS) entry which is preliminary data.</text>
</comment>